<evidence type="ECO:0000313" key="2">
    <source>
        <dbReference type="Proteomes" id="UP000759443"/>
    </source>
</evidence>
<keyword evidence="2" id="KW-1185">Reference proteome</keyword>
<sequence>MTRTISTSARLTLRLAILATLLIGPLAALGVAKAEHPAVGKQGAGFVLFVSLQRASMS</sequence>
<accession>A0ABS4E3C7</accession>
<gene>
    <name evidence="1" type="ORF">J2Z17_003885</name>
</gene>
<dbReference type="Proteomes" id="UP000759443">
    <property type="component" value="Unassembled WGS sequence"/>
</dbReference>
<evidence type="ECO:0000313" key="1">
    <source>
        <dbReference type="EMBL" id="MBP1852428.1"/>
    </source>
</evidence>
<dbReference type="RefSeq" id="WP_209947265.1">
    <property type="nucleotide sequence ID" value="NZ_JAGGJU010000011.1"/>
</dbReference>
<proteinExistence type="predicted"/>
<protein>
    <submittedName>
        <fullName evidence="1">Uncharacterized protein</fullName>
    </submittedName>
</protein>
<organism evidence="1 2">
    <name type="scientific">Rhizobium halophytocola</name>
    <dbReference type="NCBI Taxonomy" id="735519"/>
    <lineage>
        <taxon>Bacteria</taxon>
        <taxon>Pseudomonadati</taxon>
        <taxon>Pseudomonadota</taxon>
        <taxon>Alphaproteobacteria</taxon>
        <taxon>Hyphomicrobiales</taxon>
        <taxon>Rhizobiaceae</taxon>
        <taxon>Rhizobium/Agrobacterium group</taxon>
        <taxon>Rhizobium</taxon>
    </lineage>
</organism>
<comment type="caution">
    <text evidence="1">The sequence shown here is derived from an EMBL/GenBank/DDBJ whole genome shotgun (WGS) entry which is preliminary data.</text>
</comment>
<dbReference type="EMBL" id="JAGGJU010000011">
    <property type="protein sequence ID" value="MBP1852428.1"/>
    <property type="molecule type" value="Genomic_DNA"/>
</dbReference>
<reference evidence="1 2" key="1">
    <citation type="submission" date="2021-03" db="EMBL/GenBank/DDBJ databases">
        <title>Genomic Encyclopedia of Type Strains, Phase IV (KMG-IV): sequencing the most valuable type-strain genomes for metagenomic binning, comparative biology and taxonomic classification.</title>
        <authorList>
            <person name="Goeker M."/>
        </authorList>
    </citation>
    <scope>NUCLEOTIDE SEQUENCE [LARGE SCALE GENOMIC DNA]</scope>
    <source>
        <strain evidence="1 2">DSM 21600</strain>
    </source>
</reference>
<name>A0ABS4E3C7_9HYPH</name>